<evidence type="ECO:0000313" key="8">
    <source>
        <dbReference type="EMBL" id="CZR65840.1"/>
    </source>
</evidence>
<evidence type="ECO:0000256" key="1">
    <source>
        <dbReference type="ARBA" id="ARBA00004141"/>
    </source>
</evidence>
<feature type="transmembrane region" description="Helical" evidence="7">
    <location>
        <begin position="74"/>
        <end position="92"/>
    </location>
</feature>
<comment type="subcellular location">
    <subcellularLocation>
        <location evidence="1">Membrane</location>
        <topology evidence="1">Multi-pass membrane protein</topology>
    </subcellularLocation>
</comment>
<organism evidence="8 9">
    <name type="scientific">Phialocephala subalpina</name>
    <dbReference type="NCBI Taxonomy" id="576137"/>
    <lineage>
        <taxon>Eukaryota</taxon>
        <taxon>Fungi</taxon>
        <taxon>Dikarya</taxon>
        <taxon>Ascomycota</taxon>
        <taxon>Pezizomycotina</taxon>
        <taxon>Leotiomycetes</taxon>
        <taxon>Helotiales</taxon>
        <taxon>Mollisiaceae</taxon>
        <taxon>Phialocephala</taxon>
        <taxon>Phialocephala fortinii species complex</taxon>
    </lineage>
</organism>
<dbReference type="InterPro" id="IPR004840">
    <property type="entry name" value="Amino_acid_permease_CS"/>
</dbReference>
<keyword evidence="2" id="KW-0813">Transport</keyword>
<dbReference type="GO" id="GO:0006865">
    <property type="term" value="P:amino acid transport"/>
    <property type="evidence" value="ECO:0007669"/>
    <property type="project" value="InterPro"/>
</dbReference>
<dbReference type="Pfam" id="PF13520">
    <property type="entry name" value="AA_permease_2"/>
    <property type="match status" value="1"/>
</dbReference>
<dbReference type="PROSITE" id="PS00218">
    <property type="entry name" value="AMINO_ACID_PERMEASE_1"/>
    <property type="match status" value="1"/>
</dbReference>
<dbReference type="PANTHER" id="PTHR45649:SF2">
    <property type="entry name" value="ACID PERMEASE, PUTATIVE-RELATED"/>
    <property type="match status" value="1"/>
</dbReference>
<evidence type="ECO:0000256" key="4">
    <source>
        <dbReference type="ARBA" id="ARBA00022989"/>
    </source>
</evidence>
<dbReference type="GO" id="GO:0022857">
    <property type="term" value="F:transmembrane transporter activity"/>
    <property type="evidence" value="ECO:0007669"/>
    <property type="project" value="InterPro"/>
</dbReference>
<keyword evidence="3 7" id="KW-0812">Transmembrane</keyword>
<dbReference type="Proteomes" id="UP000184330">
    <property type="component" value="Unassembled WGS sequence"/>
</dbReference>
<accession>A0A1L7XLA2</accession>
<evidence type="ECO:0000313" key="9">
    <source>
        <dbReference type="Proteomes" id="UP000184330"/>
    </source>
</evidence>
<reference evidence="8 9" key="1">
    <citation type="submission" date="2016-03" db="EMBL/GenBank/DDBJ databases">
        <authorList>
            <person name="Ploux O."/>
        </authorList>
    </citation>
    <scope>NUCLEOTIDE SEQUENCE [LARGE SCALE GENOMIC DNA]</scope>
    <source>
        <strain evidence="8 9">UAMH 11012</strain>
    </source>
</reference>
<dbReference type="GO" id="GO:0016020">
    <property type="term" value="C:membrane"/>
    <property type="evidence" value="ECO:0007669"/>
    <property type="project" value="UniProtKB-SubCell"/>
</dbReference>
<feature type="transmembrane region" description="Helical" evidence="7">
    <location>
        <begin position="35"/>
        <end position="54"/>
    </location>
</feature>
<feature type="transmembrane region" description="Helical" evidence="7">
    <location>
        <begin position="123"/>
        <end position="142"/>
    </location>
</feature>
<feature type="transmembrane region" description="Helical" evidence="7">
    <location>
        <begin position="233"/>
        <end position="252"/>
    </location>
</feature>
<feature type="transmembrane region" description="Helical" evidence="7">
    <location>
        <begin position="195"/>
        <end position="213"/>
    </location>
</feature>
<feature type="region of interest" description="Disordered" evidence="6">
    <location>
        <begin position="1"/>
        <end position="22"/>
    </location>
</feature>
<sequence length="526" mass="56515">MESVSTGPHPIPAPVAGTEVDSSDMRRMGRVQELNRVYSIATLVGYAVIVAMTWPLAMITGASSLANGGPAGNIWVFLGVCVTMLTVVLSMAEMASIEPTAGGQYYWVSVFAPEKWRKQASYAVGWMCALGWQSYVPGAANVGATTLQGLGAVASGTYIPQAYQTVLLTILLCAFAPLFNTFLARRLPGIEGAVCSFYMLAFLAFLVVLLVMGPRSSAKEVFTHFENDSGWNSIGTACFVAINGPVITLLGSDSAVHLAEEMRDASRNLPRAMLSYAVVNYAIGFIMLLVFMFVIGDVQSVLATSTREPWIQVIWNATESKGATITMIAIVAFFFLFAAVNTNTTSSRQLYAFARDGGLPFSSWICKVSPNRHVPLNAVLLTLCIGCCLAIIPLGSNAAFLNIQTIGNVGLIVSYIICIASRIHNRNFGSVYGNLTKPPPFYLGKVGGNIINGIAIAVLIVYLVASTFPSVPNPTPNTMNWSSLALGGTVMIAGLSYIRLRKNYLRRLMAVTAAEEMSDHFDGKQR</sequence>
<evidence type="ECO:0000256" key="6">
    <source>
        <dbReference type="SAM" id="MobiDB-lite"/>
    </source>
</evidence>
<feature type="transmembrane region" description="Helical" evidence="7">
    <location>
        <begin position="441"/>
        <end position="465"/>
    </location>
</feature>
<feature type="transmembrane region" description="Helical" evidence="7">
    <location>
        <begin position="398"/>
        <end position="420"/>
    </location>
</feature>
<keyword evidence="4 7" id="KW-1133">Transmembrane helix</keyword>
<name>A0A1L7XLA2_9HELO</name>
<evidence type="ECO:0000256" key="7">
    <source>
        <dbReference type="SAM" id="Phobius"/>
    </source>
</evidence>
<dbReference type="OrthoDB" id="3257095at2759"/>
<gene>
    <name evidence="8" type="ORF">PAC_15740</name>
</gene>
<feature type="transmembrane region" description="Helical" evidence="7">
    <location>
        <begin position="273"/>
        <end position="295"/>
    </location>
</feature>
<dbReference type="Gene3D" id="1.20.1740.10">
    <property type="entry name" value="Amino acid/polyamine transporter I"/>
    <property type="match status" value="1"/>
</dbReference>
<feature type="transmembrane region" description="Helical" evidence="7">
    <location>
        <begin position="322"/>
        <end position="340"/>
    </location>
</feature>
<keyword evidence="5 7" id="KW-0472">Membrane</keyword>
<evidence type="ECO:0000256" key="2">
    <source>
        <dbReference type="ARBA" id="ARBA00022448"/>
    </source>
</evidence>
<protein>
    <submittedName>
        <fullName evidence="8">Related to HNM1-Choline permease</fullName>
    </submittedName>
</protein>
<dbReference type="InterPro" id="IPR002293">
    <property type="entry name" value="AA/rel_permease1"/>
</dbReference>
<evidence type="ECO:0000256" key="5">
    <source>
        <dbReference type="ARBA" id="ARBA00023136"/>
    </source>
</evidence>
<dbReference type="PANTHER" id="PTHR45649">
    <property type="entry name" value="AMINO-ACID PERMEASE BAT1"/>
    <property type="match status" value="1"/>
</dbReference>
<feature type="transmembrane region" description="Helical" evidence="7">
    <location>
        <begin position="481"/>
        <end position="500"/>
    </location>
</feature>
<proteinExistence type="predicted"/>
<dbReference type="AlphaFoldDB" id="A0A1L7XLA2"/>
<feature type="transmembrane region" description="Helical" evidence="7">
    <location>
        <begin position="162"/>
        <end position="183"/>
    </location>
</feature>
<feature type="transmembrane region" description="Helical" evidence="7">
    <location>
        <begin position="374"/>
        <end position="392"/>
    </location>
</feature>
<keyword evidence="9" id="KW-1185">Reference proteome</keyword>
<dbReference type="EMBL" id="FJOG01000033">
    <property type="protein sequence ID" value="CZR65840.1"/>
    <property type="molecule type" value="Genomic_DNA"/>
</dbReference>
<evidence type="ECO:0000256" key="3">
    <source>
        <dbReference type="ARBA" id="ARBA00022692"/>
    </source>
</evidence>
<dbReference type="PIRSF" id="PIRSF006060">
    <property type="entry name" value="AA_transporter"/>
    <property type="match status" value="1"/>
</dbReference>